<proteinExistence type="predicted"/>
<evidence type="ECO:0000313" key="2">
    <source>
        <dbReference type="Proteomes" id="UP001187192"/>
    </source>
</evidence>
<comment type="caution">
    <text evidence="1">The sequence shown here is derived from an EMBL/GenBank/DDBJ whole genome shotgun (WGS) entry which is preliminary data.</text>
</comment>
<gene>
    <name evidence="1" type="ORF">TIFTF001_035737</name>
</gene>
<dbReference type="AlphaFoldDB" id="A0AA88JC15"/>
<keyword evidence="2" id="KW-1185">Reference proteome</keyword>
<reference evidence="1" key="1">
    <citation type="submission" date="2023-07" db="EMBL/GenBank/DDBJ databases">
        <title>draft genome sequence of fig (Ficus carica).</title>
        <authorList>
            <person name="Takahashi T."/>
            <person name="Nishimura K."/>
        </authorList>
    </citation>
    <scope>NUCLEOTIDE SEQUENCE</scope>
</reference>
<dbReference type="EMBL" id="BTGU01000351">
    <property type="protein sequence ID" value="GMN66666.1"/>
    <property type="molecule type" value="Genomic_DNA"/>
</dbReference>
<accession>A0AA88JC15</accession>
<organism evidence="1 2">
    <name type="scientific">Ficus carica</name>
    <name type="common">Common fig</name>
    <dbReference type="NCBI Taxonomy" id="3494"/>
    <lineage>
        <taxon>Eukaryota</taxon>
        <taxon>Viridiplantae</taxon>
        <taxon>Streptophyta</taxon>
        <taxon>Embryophyta</taxon>
        <taxon>Tracheophyta</taxon>
        <taxon>Spermatophyta</taxon>
        <taxon>Magnoliopsida</taxon>
        <taxon>eudicotyledons</taxon>
        <taxon>Gunneridae</taxon>
        <taxon>Pentapetalae</taxon>
        <taxon>rosids</taxon>
        <taxon>fabids</taxon>
        <taxon>Rosales</taxon>
        <taxon>Moraceae</taxon>
        <taxon>Ficeae</taxon>
        <taxon>Ficus</taxon>
    </lineage>
</organism>
<name>A0AA88JC15_FICCA</name>
<dbReference type="Proteomes" id="UP001187192">
    <property type="component" value="Unassembled WGS sequence"/>
</dbReference>
<evidence type="ECO:0000313" key="1">
    <source>
        <dbReference type="EMBL" id="GMN66666.1"/>
    </source>
</evidence>
<protein>
    <submittedName>
        <fullName evidence="1">Uncharacterized protein</fullName>
    </submittedName>
</protein>
<sequence length="45" mass="4917">MTTNGDSSTSNKHYKCKTLVNGDQNRSMAANGDSSIPNTFYKCKT</sequence>